<evidence type="ECO:0000256" key="1">
    <source>
        <dbReference type="SAM" id="MobiDB-lite"/>
    </source>
</evidence>
<keyword evidence="3" id="KW-1185">Reference proteome</keyword>
<dbReference type="Proteomes" id="UP001381693">
    <property type="component" value="Unassembled WGS sequence"/>
</dbReference>
<reference evidence="2 3" key="1">
    <citation type="submission" date="2023-11" db="EMBL/GenBank/DDBJ databases">
        <title>Halocaridina rubra genome assembly.</title>
        <authorList>
            <person name="Smith C."/>
        </authorList>
    </citation>
    <scope>NUCLEOTIDE SEQUENCE [LARGE SCALE GENOMIC DNA]</scope>
    <source>
        <strain evidence="2">EP-1</strain>
        <tissue evidence="2">Whole</tissue>
    </source>
</reference>
<accession>A0AAN8WJJ4</accession>
<comment type="caution">
    <text evidence="2">The sequence shown here is derived from an EMBL/GenBank/DDBJ whole genome shotgun (WGS) entry which is preliminary data.</text>
</comment>
<dbReference type="AlphaFoldDB" id="A0AAN8WJJ4"/>
<feature type="region of interest" description="Disordered" evidence="1">
    <location>
        <begin position="1"/>
        <end position="21"/>
    </location>
</feature>
<evidence type="ECO:0000313" key="3">
    <source>
        <dbReference type="Proteomes" id="UP001381693"/>
    </source>
</evidence>
<organism evidence="2 3">
    <name type="scientific">Halocaridina rubra</name>
    <name type="common">Hawaiian red shrimp</name>
    <dbReference type="NCBI Taxonomy" id="373956"/>
    <lineage>
        <taxon>Eukaryota</taxon>
        <taxon>Metazoa</taxon>
        <taxon>Ecdysozoa</taxon>
        <taxon>Arthropoda</taxon>
        <taxon>Crustacea</taxon>
        <taxon>Multicrustacea</taxon>
        <taxon>Malacostraca</taxon>
        <taxon>Eumalacostraca</taxon>
        <taxon>Eucarida</taxon>
        <taxon>Decapoda</taxon>
        <taxon>Pleocyemata</taxon>
        <taxon>Caridea</taxon>
        <taxon>Atyoidea</taxon>
        <taxon>Atyidae</taxon>
        <taxon>Halocaridina</taxon>
    </lineage>
</organism>
<protein>
    <submittedName>
        <fullName evidence="2">Uncharacterized protein</fullName>
    </submittedName>
</protein>
<evidence type="ECO:0000313" key="2">
    <source>
        <dbReference type="EMBL" id="KAK7024223.1"/>
    </source>
</evidence>
<dbReference type="EMBL" id="JAXCGZ010022789">
    <property type="protein sequence ID" value="KAK7024223.1"/>
    <property type="molecule type" value="Genomic_DNA"/>
</dbReference>
<sequence length="73" mass="8241">MKKFKETGSVNDKPRTGRPRVNEEIVASVEEAFTASPTKSLTRASLEVRLSKSNVYNILRARLYMKDSPNTLL</sequence>
<proteinExistence type="predicted"/>
<gene>
    <name evidence="2" type="ORF">SK128_004557</name>
</gene>
<name>A0AAN8WJJ4_HALRR</name>